<dbReference type="AlphaFoldDB" id="A0A559IKM7"/>
<evidence type="ECO:0000256" key="1">
    <source>
        <dbReference type="SAM" id="Phobius"/>
    </source>
</evidence>
<keyword evidence="1" id="KW-1133">Transmembrane helix</keyword>
<feature type="transmembrane region" description="Helical" evidence="1">
    <location>
        <begin position="108"/>
        <end position="128"/>
    </location>
</feature>
<dbReference type="OrthoDB" id="2664789at2"/>
<feature type="transmembrane region" description="Helical" evidence="1">
    <location>
        <begin position="39"/>
        <end position="59"/>
    </location>
</feature>
<organism evidence="2 3">
    <name type="scientific">Paenibacillus agilis</name>
    <dbReference type="NCBI Taxonomy" id="3020863"/>
    <lineage>
        <taxon>Bacteria</taxon>
        <taxon>Bacillati</taxon>
        <taxon>Bacillota</taxon>
        <taxon>Bacilli</taxon>
        <taxon>Bacillales</taxon>
        <taxon>Paenibacillaceae</taxon>
        <taxon>Paenibacillus</taxon>
    </lineage>
</organism>
<comment type="caution">
    <text evidence="2">The sequence shown here is derived from an EMBL/GenBank/DDBJ whole genome shotgun (WGS) entry which is preliminary data.</text>
</comment>
<keyword evidence="1" id="KW-0812">Transmembrane</keyword>
<dbReference type="RefSeq" id="WP_144993245.1">
    <property type="nucleotide sequence ID" value="NZ_VNJK01000003.1"/>
</dbReference>
<sequence>MSVQVLRSILIRSLPALVHLVLTLLFIYKLYAREQFDQILSVGLFTLITVNFITTSLVSKGQWRQLIISFTAFFMYLILYAFVIPAIGGPYEIDSGNPGDGFTGLFGISISLIALVIGTMLGIVVISLREQVKSFFSKV</sequence>
<feature type="transmembrane region" description="Helical" evidence="1">
    <location>
        <begin position="9"/>
        <end position="27"/>
    </location>
</feature>
<evidence type="ECO:0000313" key="3">
    <source>
        <dbReference type="Proteomes" id="UP000318102"/>
    </source>
</evidence>
<feature type="transmembrane region" description="Helical" evidence="1">
    <location>
        <begin position="66"/>
        <end position="88"/>
    </location>
</feature>
<protein>
    <submittedName>
        <fullName evidence="2">Uncharacterized protein</fullName>
    </submittedName>
</protein>
<dbReference type="EMBL" id="VNJK01000003">
    <property type="protein sequence ID" value="TVX88209.1"/>
    <property type="molecule type" value="Genomic_DNA"/>
</dbReference>
<proteinExistence type="predicted"/>
<reference evidence="2 3" key="1">
    <citation type="submission" date="2019-07" db="EMBL/GenBank/DDBJ databases">
        <authorList>
            <person name="Kim J."/>
        </authorList>
    </citation>
    <scope>NUCLEOTIDE SEQUENCE [LARGE SCALE GENOMIC DNA]</scope>
    <source>
        <strain evidence="2 3">N4</strain>
    </source>
</reference>
<accession>A0A559IKM7</accession>
<dbReference type="Proteomes" id="UP000318102">
    <property type="component" value="Unassembled WGS sequence"/>
</dbReference>
<keyword evidence="3" id="KW-1185">Reference proteome</keyword>
<keyword evidence="1" id="KW-0472">Membrane</keyword>
<evidence type="ECO:0000313" key="2">
    <source>
        <dbReference type="EMBL" id="TVX88209.1"/>
    </source>
</evidence>
<name>A0A559IKM7_9BACL</name>
<gene>
    <name evidence="2" type="ORF">FPZ44_20105</name>
</gene>